<comment type="caution">
    <text evidence="4">The sequence shown here is derived from an EMBL/GenBank/DDBJ whole genome shotgun (WGS) entry which is preliminary data.</text>
</comment>
<accession>A0AAV9H025</accession>
<proteinExistence type="inferred from homology"/>
<dbReference type="PANTHER" id="PTHR10366:SF447">
    <property type="entry name" value="HYDROXYSTEROID DEHYDROGENASE_ISOMERASE FAMILY PROTEIN, PUTATIVE (AFU_ORTHOLOGUE AFUA_1G06450)-RELATED"/>
    <property type="match status" value="1"/>
</dbReference>
<keyword evidence="1" id="KW-0560">Oxidoreductase</keyword>
<name>A0AAV9H025_9PEZI</name>
<dbReference type="Proteomes" id="UP001321760">
    <property type="component" value="Unassembled WGS sequence"/>
</dbReference>
<gene>
    <name evidence="4" type="ORF">QBC34DRAFT_202574</name>
</gene>
<dbReference type="AlphaFoldDB" id="A0AAV9H025"/>
<evidence type="ECO:0000256" key="1">
    <source>
        <dbReference type="ARBA" id="ARBA00023002"/>
    </source>
</evidence>
<dbReference type="GO" id="GO:0005783">
    <property type="term" value="C:endoplasmic reticulum"/>
    <property type="evidence" value="ECO:0007669"/>
    <property type="project" value="TreeGrafter"/>
</dbReference>
<evidence type="ECO:0000259" key="3">
    <source>
        <dbReference type="Pfam" id="PF01073"/>
    </source>
</evidence>
<dbReference type="Pfam" id="PF01073">
    <property type="entry name" value="3Beta_HSD"/>
    <property type="match status" value="1"/>
</dbReference>
<dbReference type="InterPro" id="IPR050425">
    <property type="entry name" value="NAD(P)_dehydrat-like"/>
</dbReference>
<comment type="similarity">
    <text evidence="2">Belongs to the NAD(P)-dependent epimerase/dehydratase family. Dihydroflavonol-4-reductase subfamily.</text>
</comment>
<dbReference type="GO" id="GO:0006696">
    <property type="term" value="P:ergosterol biosynthetic process"/>
    <property type="evidence" value="ECO:0007669"/>
    <property type="project" value="TreeGrafter"/>
</dbReference>
<dbReference type="GO" id="GO:0000252">
    <property type="term" value="F:3-beta-hydroxysteroid dehydrogenase [NAD(P)+]/C4-decarboxylase activity"/>
    <property type="evidence" value="ECO:0007669"/>
    <property type="project" value="TreeGrafter"/>
</dbReference>
<dbReference type="InterPro" id="IPR036291">
    <property type="entry name" value="NAD(P)-bd_dom_sf"/>
</dbReference>
<organism evidence="4 5">
    <name type="scientific">Podospora aff. communis PSN243</name>
    <dbReference type="NCBI Taxonomy" id="3040156"/>
    <lineage>
        <taxon>Eukaryota</taxon>
        <taxon>Fungi</taxon>
        <taxon>Dikarya</taxon>
        <taxon>Ascomycota</taxon>
        <taxon>Pezizomycotina</taxon>
        <taxon>Sordariomycetes</taxon>
        <taxon>Sordariomycetidae</taxon>
        <taxon>Sordariales</taxon>
        <taxon>Podosporaceae</taxon>
        <taxon>Podospora</taxon>
    </lineage>
</organism>
<evidence type="ECO:0000313" key="4">
    <source>
        <dbReference type="EMBL" id="KAK4453320.1"/>
    </source>
</evidence>
<dbReference type="EMBL" id="MU865920">
    <property type="protein sequence ID" value="KAK4453320.1"/>
    <property type="molecule type" value="Genomic_DNA"/>
</dbReference>
<evidence type="ECO:0000256" key="2">
    <source>
        <dbReference type="ARBA" id="ARBA00023445"/>
    </source>
</evidence>
<protein>
    <submittedName>
        <fullName evidence="4">Sterol-4-alpha-carboxylate 3-dehydrogenase, decarboxylating</fullName>
    </submittedName>
</protein>
<dbReference type="Gene3D" id="3.40.50.720">
    <property type="entry name" value="NAD(P)-binding Rossmann-like Domain"/>
    <property type="match status" value="1"/>
</dbReference>
<keyword evidence="5" id="KW-1185">Reference proteome</keyword>
<reference evidence="4" key="1">
    <citation type="journal article" date="2023" name="Mol. Phylogenet. Evol.">
        <title>Genome-scale phylogeny and comparative genomics of the fungal order Sordariales.</title>
        <authorList>
            <person name="Hensen N."/>
            <person name="Bonometti L."/>
            <person name="Westerberg I."/>
            <person name="Brannstrom I.O."/>
            <person name="Guillou S."/>
            <person name="Cros-Aarteil S."/>
            <person name="Calhoun S."/>
            <person name="Haridas S."/>
            <person name="Kuo A."/>
            <person name="Mondo S."/>
            <person name="Pangilinan J."/>
            <person name="Riley R."/>
            <person name="LaButti K."/>
            <person name="Andreopoulos B."/>
            <person name="Lipzen A."/>
            <person name="Chen C."/>
            <person name="Yan M."/>
            <person name="Daum C."/>
            <person name="Ng V."/>
            <person name="Clum A."/>
            <person name="Steindorff A."/>
            <person name="Ohm R.A."/>
            <person name="Martin F."/>
            <person name="Silar P."/>
            <person name="Natvig D.O."/>
            <person name="Lalanne C."/>
            <person name="Gautier V."/>
            <person name="Ament-Velasquez S.L."/>
            <person name="Kruys A."/>
            <person name="Hutchinson M.I."/>
            <person name="Powell A.J."/>
            <person name="Barry K."/>
            <person name="Miller A.N."/>
            <person name="Grigoriev I.V."/>
            <person name="Debuchy R."/>
            <person name="Gladieux P."/>
            <person name="Hiltunen Thoren M."/>
            <person name="Johannesson H."/>
        </authorList>
    </citation>
    <scope>NUCLEOTIDE SEQUENCE</scope>
    <source>
        <strain evidence="4">PSN243</strain>
    </source>
</reference>
<dbReference type="InterPro" id="IPR002225">
    <property type="entry name" value="3Beta_OHSteriod_DH/Estase"/>
</dbReference>
<evidence type="ECO:0000313" key="5">
    <source>
        <dbReference type="Proteomes" id="UP001321760"/>
    </source>
</evidence>
<dbReference type="PANTHER" id="PTHR10366">
    <property type="entry name" value="NAD DEPENDENT EPIMERASE/DEHYDRATASE"/>
    <property type="match status" value="1"/>
</dbReference>
<dbReference type="SUPFAM" id="SSF51735">
    <property type="entry name" value="NAD(P)-binding Rossmann-fold domains"/>
    <property type="match status" value="1"/>
</dbReference>
<feature type="domain" description="3-beta hydroxysteroid dehydrogenase/isomerase" evidence="3">
    <location>
        <begin position="74"/>
        <end position="359"/>
    </location>
</feature>
<reference evidence="4" key="2">
    <citation type="submission" date="2023-05" db="EMBL/GenBank/DDBJ databases">
        <authorList>
            <consortium name="Lawrence Berkeley National Laboratory"/>
            <person name="Steindorff A."/>
            <person name="Hensen N."/>
            <person name="Bonometti L."/>
            <person name="Westerberg I."/>
            <person name="Brannstrom I.O."/>
            <person name="Guillou S."/>
            <person name="Cros-Aarteil S."/>
            <person name="Calhoun S."/>
            <person name="Haridas S."/>
            <person name="Kuo A."/>
            <person name="Mondo S."/>
            <person name="Pangilinan J."/>
            <person name="Riley R."/>
            <person name="Labutti K."/>
            <person name="Andreopoulos B."/>
            <person name="Lipzen A."/>
            <person name="Chen C."/>
            <person name="Yanf M."/>
            <person name="Daum C."/>
            <person name="Ng V."/>
            <person name="Clum A."/>
            <person name="Ohm R."/>
            <person name="Martin F."/>
            <person name="Silar P."/>
            <person name="Natvig D."/>
            <person name="Lalanne C."/>
            <person name="Gautier V."/>
            <person name="Ament-Velasquez S.L."/>
            <person name="Kruys A."/>
            <person name="Hutchinson M.I."/>
            <person name="Powell A.J."/>
            <person name="Barry K."/>
            <person name="Miller A.N."/>
            <person name="Grigoriev I.V."/>
            <person name="Debuchy R."/>
            <person name="Gladieux P."/>
            <person name="Thoren M.H."/>
            <person name="Johannesson H."/>
        </authorList>
    </citation>
    <scope>NUCLEOTIDE SEQUENCE</scope>
    <source>
        <strain evidence="4">PSN243</strain>
    </source>
</reference>
<sequence length="456" mass="50552">MAISLAVAVASVACIALLWLYRINSAMHAVPAEAAKAMSHRWTRKQIQETYQRVRRSPVDFSKHLPPRLDRRYVVVGGAGMVGGDVVMQLLQRGQTPQSIRIIDFQGLTRRDMLEKAKDCDFVTADMTSWESVQAAFSKPWPASVAKLPLTVYHTAAKIAPGDRSERLYERLRRVNVGGTENVLKASKAAGADIFVATASASISFPSANFWIWPWQSVPENYWHVSSEADFYAPIRSHALFFSNYSRSKAEAERLICDANEEGFRTGTIRPGNAIYGRETDPVLGSLLQMGQSATWMPHVFQNFVHSRNVALGHLLYEAALVKNAGPSGRPFNITDPGPGIVFQDLYDLATELSVTPVHVAKLPPLPLLLLTHLVEAYVSVVTRFPFLAKLGFREPGYPFSFLQPTVIKGSVHILIDDSAIRRNVEDGGLGYQGVCTTLEGMCEQLAEWNREHEGK</sequence>